<keyword evidence="3" id="KW-0274">FAD</keyword>
<organism evidence="6">
    <name type="scientific">hydrothermal vent metagenome</name>
    <dbReference type="NCBI Taxonomy" id="652676"/>
    <lineage>
        <taxon>unclassified sequences</taxon>
        <taxon>metagenomes</taxon>
        <taxon>ecological metagenomes</taxon>
    </lineage>
</organism>
<dbReference type="SUPFAM" id="SSF55424">
    <property type="entry name" value="FAD/NAD-linked reductases, dimerisation (C-terminal) domain"/>
    <property type="match status" value="1"/>
</dbReference>
<dbReference type="InterPro" id="IPR004099">
    <property type="entry name" value="Pyr_nucl-diS_OxRdtase_dimer"/>
</dbReference>
<dbReference type="Gene3D" id="3.30.390.30">
    <property type="match status" value="1"/>
</dbReference>
<dbReference type="PANTHER" id="PTHR43014:SF5">
    <property type="entry name" value="GLUTATHIONE REDUCTASE (NADPH)"/>
    <property type="match status" value="1"/>
</dbReference>
<evidence type="ECO:0000259" key="5">
    <source>
        <dbReference type="Pfam" id="PF07992"/>
    </source>
</evidence>
<dbReference type="InterPro" id="IPR016156">
    <property type="entry name" value="FAD/NAD-linked_Rdtase_dimer_sf"/>
</dbReference>
<evidence type="ECO:0000259" key="4">
    <source>
        <dbReference type="Pfam" id="PF02852"/>
    </source>
</evidence>
<name>A0A3B1D357_9ZZZZ</name>
<proteinExistence type="inferred from homology"/>
<dbReference type="GO" id="GO:0016491">
    <property type="term" value="F:oxidoreductase activity"/>
    <property type="evidence" value="ECO:0007669"/>
    <property type="project" value="InterPro"/>
</dbReference>
<dbReference type="Pfam" id="PF07992">
    <property type="entry name" value="Pyr_redox_2"/>
    <property type="match status" value="1"/>
</dbReference>
<accession>A0A3B1D357</accession>
<dbReference type="InterPro" id="IPR023753">
    <property type="entry name" value="FAD/NAD-binding_dom"/>
</dbReference>
<feature type="domain" description="Pyridine nucleotide-disulphide oxidoreductase dimerisation" evidence="4">
    <location>
        <begin position="341"/>
        <end position="444"/>
    </location>
</feature>
<dbReference type="EMBL" id="UOGD01000450">
    <property type="protein sequence ID" value="VAX29430.1"/>
    <property type="molecule type" value="Genomic_DNA"/>
</dbReference>
<dbReference type="Gene3D" id="3.50.50.60">
    <property type="entry name" value="FAD/NAD(P)-binding domain"/>
    <property type="match status" value="2"/>
</dbReference>
<keyword evidence="2" id="KW-0285">Flavoprotein</keyword>
<reference evidence="6" key="1">
    <citation type="submission" date="2018-06" db="EMBL/GenBank/DDBJ databases">
        <authorList>
            <person name="Zhirakovskaya E."/>
        </authorList>
    </citation>
    <scope>NUCLEOTIDE SEQUENCE</scope>
</reference>
<evidence type="ECO:0000256" key="2">
    <source>
        <dbReference type="ARBA" id="ARBA00022630"/>
    </source>
</evidence>
<dbReference type="InterPro" id="IPR036188">
    <property type="entry name" value="FAD/NAD-bd_sf"/>
</dbReference>
<dbReference type="InterPro" id="IPR001100">
    <property type="entry name" value="Pyr_nuc-diS_OxRdtase"/>
</dbReference>
<dbReference type="PANTHER" id="PTHR43014">
    <property type="entry name" value="MERCURIC REDUCTASE"/>
    <property type="match status" value="1"/>
</dbReference>
<dbReference type="AlphaFoldDB" id="A0A3B1D357"/>
<protein>
    <submittedName>
        <fullName evidence="6">Similar to glutathione reductase</fullName>
    </submittedName>
</protein>
<evidence type="ECO:0000313" key="6">
    <source>
        <dbReference type="EMBL" id="VAX29430.1"/>
    </source>
</evidence>
<sequence>MIQNYDIIIIGTGAASSGVAYKCKFAGMSVAVIDELPYGGTCANRGCDPKKVLVGAAEVLDWARRMNGNGIDYQNLKINWKDLMTFKRSFTDPVPENREKHFHKAGIDTFHGSAEFTGDQSVKVGDKELTAKYIHIATGAKPARLNIPGEEYLTFSDQFLELDELPPNIVFVGGGYISMEFAHIAARAGVNVEIIHRGSRVLEKFDPDLVNQLTEATLEAGIKLRLNSSVEAILKKGNHLLVSTSTADSKETIEADMVVHGAGRMPAIENMNLEAAGIEWGRKGVKVNKYLQSVSNPHIYAAGDVADTEGLPLTPVAGSQSQIAASNIIKGNSKSVNYIGTPSVAFTIPQIASVGLTEEEAEKQGLKFKVKKKETDWWYSSKRIIEKHSGFKTLVEEDTGKIIGAHLLGSHAGEVINLFAMAIRFNIPASEIRRTIYAYPTNSSDVIYMV</sequence>
<dbReference type="PIRSF" id="PIRSF000350">
    <property type="entry name" value="Mercury_reductase_MerA"/>
    <property type="match status" value="1"/>
</dbReference>
<dbReference type="Pfam" id="PF02852">
    <property type="entry name" value="Pyr_redox_dim"/>
    <property type="match status" value="1"/>
</dbReference>
<dbReference type="SUPFAM" id="SSF51905">
    <property type="entry name" value="FAD/NAD(P)-binding domain"/>
    <property type="match status" value="1"/>
</dbReference>
<comment type="similarity">
    <text evidence="1">Belongs to the class-I pyridine nucleotide-disulfide oxidoreductase family.</text>
</comment>
<evidence type="ECO:0000256" key="1">
    <source>
        <dbReference type="ARBA" id="ARBA00007532"/>
    </source>
</evidence>
<feature type="domain" description="FAD/NAD(P)-binding" evidence="5">
    <location>
        <begin position="5"/>
        <end position="320"/>
    </location>
</feature>
<evidence type="ECO:0000256" key="3">
    <source>
        <dbReference type="ARBA" id="ARBA00022827"/>
    </source>
</evidence>
<gene>
    <name evidence="6" type="ORF">MNBD_IGNAVI01-164</name>
</gene>
<dbReference type="PRINTS" id="PR00368">
    <property type="entry name" value="FADPNR"/>
</dbReference>
<dbReference type="PRINTS" id="PR00411">
    <property type="entry name" value="PNDRDTASEI"/>
</dbReference>